<evidence type="ECO:0000256" key="2">
    <source>
        <dbReference type="SAM" id="Phobius"/>
    </source>
</evidence>
<dbReference type="AlphaFoldDB" id="A0A1A9RVR1"/>
<dbReference type="Gene3D" id="2.40.50.140">
    <property type="entry name" value="Nucleic acid-binding proteins"/>
    <property type="match status" value="1"/>
</dbReference>
<dbReference type="InterPro" id="IPR012340">
    <property type="entry name" value="NA-bd_OB-fold"/>
</dbReference>
<dbReference type="RefSeq" id="WP_067594530.1">
    <property type="nucleotide sequence ID" value="NZ_LXSL01000030.1"/>
</dbReference>
<dbReference type="InterPro" id="IPR010718">
    <property type="entry name" value="DUF1294"/>
</dbReference>
<proteinExistence type="predicted"/>
<comment type="caution">
    <text evidence="3">The sequence shown here is derived from an EMBL/GenBank/DDBJ whole genome shotgun (WGS) entry which is preliminary data.</text>
</comment>
<dbReference type="EMBL" id="LXSL01000030">
    <property type="protein sequence ID" value="OAM26409.1"/>
    <property type="molecule type" value="Genomic_DNA"/>
</dbReference>
<sequence>MAGATFSGSLPVFAQTVSLPAMNTEHEVQTAPDILEETAAENAAAAAPEPAAADAAAVEETPAAPVSHPAEAEGEDDEDAAETGREWREGRIVDAAVRVWDAAERTGIADVVSNSEDEPPISVFLVGDLFAATDLSPQPGDVLRGVLQSHPFGGHWLLDSAENAATSSLQRRSPEEEEALFKERKQAKRQDKLVNGETYVGKVVRWRDEERAGYIKVKSIKARVFFPQSAFVFRDKRPAKHQQVSFVLGRRRGEWVATRVIPQGYELGWADRESTPSGTVLGGGFSETLLGSAFILLYLAAVSFISLPLASAYLLASCLLLILYRTDKRSAQNGRTRVPDFVLHLLAVLGGWPGGLLAQMRYQHHTANIGFVRAFWFSVALNAVGSYVLLVYLVGSLPSSS</sequence>
<evidence type="ECO:0000313" key="3">
    <source>
        <dbReference type="EMBL" id="OAM26409.1"/>
    </source>
</evidence>
<dbReference type="Pfam" id="PF06961">
    <property type="entry name" value="DUF1294"/>
    <property type="match status" value="1"/>
</dbReference>
<feature type="region of interest" description="Disordered" evidence="1">
    <location>
        <begin position="165"/>
        <end position="184"/>
    </location>
</feature>
<dbReference type="STRING" id="1795827.A7P95_09520"/>
<feature type="transmembrane region" description="Helical" evidence="2">
    <location>
        <begin position="295"/>
        <end position="322"/>
    </location>
</feature>
<dbReference type="Proteomes" id="UP000077885">
    <property type="component" value="Unassembled WGS sequence"/>
</dbReference>
<evidence type="ECO:0008006" key="5">
    <source>
        <dbReference type="Google" id="ProtNLM"/>
    </source>
</evidence>
<reference evidence="4" key="1">
    <citation type="submission" date="2016-05" db="EMBL/GenBank/DDBJ databases">
        <title>Draft genome of Corynebacterium afermentans subsp. afermentans LCDC 88199T.</title>
        <authorList>
            <person name="Bernier A.-M."/>
            <person name="Bernard K."/>
        </authorList>
    </citation>
    <scope>NUCLEOTIDE SEQUENCE [LARGE SCALE GENOMIC DNA]</scope>
    <source>
        <strain evidence="4">NML02-A-017</strain>
    </source>
</reference>
<keyword evidence="4" id="KW-1185">Reference proteome</keyword>
<gene>
    <name evidence="3" type="ORF">A7P95_09520</name>
</gene>
<keyword evidence="2" id="KW-0812">Transmembrane</keyword>
<dbReference type="SUPFAM" id="SSF50249">
    <property type="entry name" value="Nucleic acid-binding proteins"/>
    <property type="match status" value="1"/>
</dbReference>
<evidence type="ECO:0000313" key="4">
    <source>
        <dbReference type="Proteomes" id="UP000077885"/>
    </source>
</evidence>
<name>A0A1A9RVR1_9NEIS</name>
<feature type="transmembrane region" description="Helical" evidence="2">
    <location>
        <begin position="374"/>
        <end position="395"/>
    </location>
</feature>
<keyword evidence="2" id="KW-1133">Transmembrane helix</keyword>
<feature type="compositionally biased region" description="Acidic residues" evidence="1">
    <location>
        <begin position="72"/>
        <end position="81"/>
    </location>
</feature>
<feature type="transmembrane region" description="Helical" evidence="2">
    <location>
        <begin position="342"/>
        <end position="362"/>
    </location>
</feature>
<feature type="region of interest" description="Disordered" evidence="1">
    <location>
        <begin position="37"/>
        <end position="88"/>
    </location>
</feature>
<protein>
    <recommendedName>
        <fullName evidence="5">DUF1294 domain-containing protein</fullName>
    </recommendedName>
</protein>
<keyword evidence="2" id="KW-0472">Membrane</keyword>
<accession>A0A1A9RVR1</accession>
<feature type="compositionally biased region" description="Low complexity" evidence="1">
    <location>
        <begin position="40"/>
        <end position="65"/>
    </location>
</feature>
<organism evidence="3 4">
    <name type="scientific">Eikenella longinqua</name>
    <dbReference type="NCBI Taxonomy" id="1795827"/>
    <lineage>
        <taxon>Bacteria</taxon>
        <taxon>Pseudomonadati</taxon>
        <taxon>Pseudomonadota</taxon>
        <taxon>Betaproteobacteria</taxon>
        <taxon>Neisseriales</taxon>
        <taxon>Neisseriaceae</taxon>
        <taxon>Eikenella</taxon>
    </lineage>
</organism>
<evidence type="ECO:0000256" key="1">
    <source>
        <dbReference type="SAM" id="MobiDB-lite"/>
    </source>
</evidence>